<evidence type="ECO:0000313" key="2">
    <source>
        <dbReference type="EMBL" id="NKC33497.1"/>
    </source>
</evidence>
<gene>
    <name evidence="2" type="ORF">HEQ75_21725</name>
</gene>
<evidence type="ECO:0000313" key="3">
    <source>
        <dbReference type="Proteomes" id="UP000787635"/>
    </source>
</evidence>
<sequence length="391" mass="41067">MSTTITQRMMRSCVAVKIETTRGTDAIAGTPVAGDYITATFTERQSREDSPRNVYTASYDDPPPIPGGLRGSVEIRVPIVGSGAAGTAPEWGRLLQLCRWEEAVTASAVGAPTAAASGTATTATAASPFGTTAQAYRGMPILLAGNPSTAVADAVLDYTAGRVVTLGRTYSPVLDSNTTLQIPVNVLYRPTSDETVEKTATVYLFRDGLRHKMVGCVGTFRLGLRSGQPADLVFTLVGQVTGWNEAVALPTAYVPVTRNPPRWAEGVSRFNRALARMATLSFDGGVRAVEPSDPESINGRGLPLITGAGGRWTLDPHGNTTDSPLRQGLFSAGTYTPLVAAWGSTAGNRFMISCPEMMLAELGNAERDGLGVDAMAGVPSLGDAPMFLACY</sequence>
<proteinExistence type="predicted"/>
<feature type="region of interest" description="Disordered" evidence="1">
    <location>
        <begin position="43"/>
        <end position="66"/>
    </location>
</feature>
<accession>A0ABX1E8I1</accession>
<protein>
    <submittedName>
        <fullName evidence="2">Uncharacterized protein</fullName>
    </submittedName>
</protein>
<evidence type="ECO:0000256" key="1">
    <source>
        <dbReference type="SAM" id="MobiDB-lite"/>
    </source>
</evidence>
<dbReference type="EMBL" id="JAAVNE010000046">
    <property type="protein sequence ID" value="NKC33497.1"/>
    <property type="molecule type" value="Genomic_DNA"/>
</dbReference>
<organism evidence="2 3">
    <name type="scientific">Falsiroseomonas selenitidurans</name>
    <dbReference type="NCBI Taxonomy" id="2716335"/>
    <lineage>
        <taxon>Bacteria</taxon>
        <taxon>Pseudomonadati</taxon>
        <taxon>Pseudomonadota</taxon>
        <taxon>Alphaproteobacteria</taxon>
        <taxon>Acetobacterales</taxon>
        <taxon>Roseomonadaceae</taxon>
        <taxon>Falsiroseomonas</taxon>
    </lineage>
</organism>
<name>A0ABX1E8I1_9PROT</name>
<keyword evidence="3" id="KW-1185">Reference proteome</keyword>
<dbReference type="RefSeq" id="WP_168034223.1">
    <property type="nucleotide sequence ID" value="NZ_JAAVNE010000046.1"/>
</dbReference>
<comment type="caution">
    <text evidence="2">The sequence shown here is derived from an EMBL/GenBank/DDBJ whole genome shotgun (WGS) entry which is preliminary data.</text>
</comment>
<reference evidence="2 3" key="1">
    <citation type="submission" date="2020-03" db="EMBL/GenBank/DDBJ databases">
        <title>Roseomonas selenitidurans sp. nov. isolated from urban soil.</title>
        <authorList>
            <person name="Liu H."/>
        </authorList>
    </citation>
    <scope>NUCLEOTIDE SEQUENCE [LARGE SCALE GENOMIC DNA]</scope>
    <source>
        <strain evidence="2 3">BU-1</strain>
    </source>
</reference>
<dbReference type="Proteomes" id="UP000787635">
    <property type="component" value="Unassembled WGS sequence"/>
</dbReference>